<dbReference type="InterPro" id="IPR050683">
    <property type="entry name" value="Bact_Polysacc_Export_ATP-bd"/>
</dbReference>
<name>A0A178IIH2_9BACT</name>
<keyword evidence="7" id="KW-1185">Reference proteome</keyword>
<evidence type="ECO:0000256" key="1">
    <source>
        <dbReference type="ARBA" id="ARBA00005417"/>
    </source>
</evidence>
<accession>A0A178IIH2</accession>
<dbReference type="PROSITE" id="PS50893">
    <property type="entry name" value="ABC_TRANSPORTER_2"/>
    <property type="match status" value="1"/>
</dbReference>
<dbReference type="CDD" id="cd03220">
    <property type="entry name" value="ABC_KpsT_Wzt"/>
    <property type="match status" value="1"/>
</dbReference>
<proteinExistence type="inferred from homology"/>
<dbReference type="GO" id="GO:0005524">
    <property type="term" value="F:ATP binding"/>
    <property type="evidence" value="ECO:0007669"/>
    <property type="project" value="UniProtKB-KW"/>
</dbReference>
<evidence type="ECO:0000256" key="3">
    <source>
        <dbReference type="ARBA" id="ARBA00022741"/>
    </source>
</evidence>
<dbReference type="InterPro" id="IPR029439">
    <property type="entry name" value="Wzt_C"/>
</dbReference>
<dbReference type="PROSITE" id="PS00211">
    <property type="entry name" value="ABC_TRANSPORTER_1"/>
    <property type="match status" value="1"/>
</dbReference>
<evidence type="ECO:0000259" key="5">
    <source>
        <dbReference type="PROSITE" id="PS50893"/>
    </source>
</evidence>
<dbReference type="PANTHER" id="PTHR46743">
    <property type="entry name" value="TEICHOIC ACIDS EXPORT ATP-BINDING PROTEIN TAGH"/>
    <property type="match status" value="1"/>
</dbReference>
<comment type="similarity">
    <text evidence="1">Belongs to the ABC transporter superfamily.</text>
</comment>
<keyword evidence="4 6" id="KW-0067">ATP-binding</keyword>
<evidence type="ECO:0000313" key="6">
    <source>
        <dbReference type="EMBL" id="OAM89558.1"/>
    </source>
</evidence>
<dbReference type="Gene3D" id="2.70.50.60">
    <property type="entry name" value="abc- transporter (atp binding component) like domain"/>
    <property type="match status" value="1"/>
</dbReference>
<dbReference type="Gene3D" id="3.40.50.300">
    <property type="entry name" value="P-loop containing nucleotide triphosphate hydrolases"/>
    <property type="match status" value="1"/>
</dbReference>
<dbReference type="InterPro" id="IPR015860">
    <property type="entry name" value="ABC_transpr_TagH-like"/>
</dbReference>
<evidence type="ECO:0000313" key="7">
    <source>
        <dbReference type="Proteomes" id="UP000078486"/>
    </source>
</evidence>
<dbReference type="InterPro" id="IPR027417">
    <property type="entry name" value="P-loop_NTPase"/>
</dbReference>
<reference evidence="6 7" key="1">
    <citation type="submission" date="2016-01" db="EMBL/GenBank/DDBJ databases">
        <title>High potential of lignocellulose degradation of a new Verrucomicrobia species.</title>
        <authorList>
            <person name="Wang Y."/>
            <person name="Shi Y."/>
            <person name="Qiu Z."/>
            <person name="Liu S."/>
            <person name="Yang H."/>
        </authorList>
    </citation>
    <scope>NUCLEOTIDE SEQUENCE [LARGE SCALE GENOMIC DNA]</scope>
    <source>
        <strain evidence="6 7">TSB47</strain>
    </source>
</reference>
<organism evidence="6 7">
    <name type="scientific">Termitidicoccus mucosus</name>
    <dbReference type="NCBI Taxonomy" id="1184151"/>
    <lineage>
        <taxon>Bacteria</taxon>
        <taxon>Pseudomonadati</taxon>
        <taxon>Verrucomicrobiota</taxon>
        <taxon>Opitutia</taxon>
        <taxon>Opitutales</taxon>
        <taxon>Opitutaceae</taxon>
        <taxon>Termitidicoccus</taxon>
    </lineage>
</organism>
<keyword evidence="3" id="KW-0547">Nucleotide-binding</keyword>
<dbReference type="STRING" id="1184151.AW736_12620"/>
<evidence type="ECO:0000256" key="4">
    <source>
        <dbReference type="ARBA" id="ARBA00022840"/>
    </source>
</evidence>
<dbReference type="Proteomes" id="UP000078486">
    <property type="component" value="Unassembled WGS sequence"/>
</dbReference>
<dbReference type="InterPro" id="IPR003593">
    <property type="entry name" value="AAA+_ATPase"/>
</dbReference>
<dbReference type="AlphaFoldDB" id="A0A178IIH2"/>
<dbReference type="Pfam" id="PF14524">
    <property type="entry name" value="Wzt_C"/>
    <property type="match status" value="1"/>
</dbReference>
<dbReference type="CDD" id="cd10147">
    <property type="entry name" value="Wzt_C-like"/>
    <property type="match status" value="1"/>
</dbReference>
<dbReference type="EMBL" id="LRRQ01000089">
    <property type="protein sequence ID" value="OAM89558.1"/>
    <property type="molecule type" value="Genomic_DNA"/>
</dbReference>
<dbReference type="InterPro" id="IPR017871">
    <property type="entry name" value="ABC_transporter-like_CS"/>
</dbReference>
<dbReference type="SMART" id="SM00382">
    <property type="entry name" value="AAA"/>
    <property type="match status" value="1"/>
</dbReference>
<dbReference type="GO" id="GO:0016020">
    <property type="term" value="C:membrane"/>
    <property type="evidence" value="ECO:0007669"/>
    <property type="project" value="InterPro"/>
</dbReference>
<dbReference type="GO" id="GO:0016887">
    <property type="term" value="F:ATP hydrolysis activity"/>
    <property type="evidence" value="ECO:0007669"/>
    <property type="project" value="InterPro"/>
</dbReference>
<protein>
    <submittedName>
        <fullName evidence="6">ABC transporter ATP-binding protein</fullName>
    </submittedName>
</protein>
<keyword evidence="2" id="KW-0813">Transport</keyword>
<comment type="caution">
    <text evidence="6">The sequence shown here is derived from an EMBL/GenBank/DDBJ whole genome shotgun (WGS) entry which is preliminary data.</text>
</comment>
<sequence length="463" mass="51073">MAICAEHISKAYRIWRNPAARLKHPLLQMLGGILPRPLHPAALRRRIGDARATPYYSDFYALNDVSLTVHRGESVAIIGRNGSGKSTLLQILAGTLQPTMGSLQVNGRVAALLELGSGFNPEFTGRENVFLNASILGLTRAQTEQRFDDIAAFADIGDFIDQPVKTYSSGMMMRLAFAVIAHVDADILIVDEALAVGDVFFVQKCMRFIHDFQGRGTLLLVTHDTSAATALCQRALWLHRGESKGTGSAKDIAEKYLEATYAEKQGVVLFQDKSSRPRQKHVQVVTKDQRLKFLNESNLRNDIRIFEFDANSKAFGAGNATIENVALLDAETESPLLYCVGGESVIIQIKASAHAPLDRPIIGFFLKNKHGQILFGDNTYITYLKESLHVSVRQTIEARFQFQMPYLPTGSYTITAAIATGEESDHIQQHWLHDALAFESQSSHTSGGLIGLPMQSIHMAIHN</sequence>
<dbReference type="InterPro" id="IPR003439">
    <property type="entry name" value="ABC_transporter-like_ATP-bd"/>
</dbReference>
<dbReference type="Pfam" id="PF00005">
    <property type="entry name" value="ABC_tran"/>
    <property type="match status" value="1"/>
</dbReference>
<evidence type="ECO:0000256" key="2">
    <source>
        <dbReference type="ARBA" id="ARBA00022448"/>
    </source>
</evidence>
<dbReference type="GO" id="GO:0140359">
    <property type="term" value="F:ABC-type transporter activity"/>
    <property type="evidence" value="ECO:0007669"/>
    <property type="project" value="InterPro"/>
</dbReference>
<dbReference type="SUPFAM" id="SSF52540">
    <property type="entry name" value="P-loop containing nucleoside triphosphate hydrolases"/>
    <property type="match status" value="1"/>
</dbReference>
<feature type="domain" description="ABC transporter" evidence="5">
    <location>
        <begin position="45"/>
        <end position="265"/>
    </location>
</feature>
<dbReference type="PANTHER" id="PTHR46743:SF2">
    <property type="entry name" value="TEICHOIC ACIDS EXPORT ATP-BINDING PROTEIN TAGH"/>
    <property type="match status" value="1"/>
</dbReference>
<gene>
    <name evidence="6" type="ORF">AW736_12620</name>
</gene>